<sequence length="179" mass="20523">MEFNKILLEQINEEFMGCDQTISIAESVTAGAMQLAFSEMTNSKLFYKGGITVHTPDKIVKLLKVEASEIKNSNCVSSLIADKLGLYASIMFESDWCIATSGYCTPERHSVFEIYVYYSILYKRQIVFSDKIEFNNYKNKLSPLSVKLYYTEEILRKFLSQLKLTLILNSKETNDRSTL</sequence>
<feature type="domain" description="CinA C-terminal" evidence="1">
    <location>
        <begin position="7"/>
        <end position="137"/>
    </location>
</feature>
<dbReference type="SUPFAM" id="SSF142433">
    <property type="entry name" value="CinA-like"/>
    <property type="match status" value="1"/>
</dbReference>
<dbReference type="RefSeq" id="WP_073174692.1">
    <property type="nucleotide sequence ID" value="NZ_FQVE01000004.1"/>
</dbReference>
<evidence type="ECO:0000313" key="2">
    <source>
        <dbReference type="EMBL" id="SHG09287.1"/>
    </source>
</evidence>
<reference evidence="3" key="1">
    <citation type="submission" date="2016-11" db="EMBL/GenBank/DDBJ databases">
        <authorList>
            <person name="Varghese N."/>
            <person name="Submissions S."/>
        </authorList>
    </citation>
    <scope>NUCLEOTIDE SEQUENCE [LARGE SCALE GENOMIC DNA]</scope>
    <source>
        <strain evidence="3">YR203</strain>
    </source>
</reference>
<dbReference type="Gene3D" id="3.90.950.20">
    <property type="entry name" value="CinA-like"/>
    <property type="match status" value="1"/>
</dbReference>
<dbReference type="Proteomes" id="UP000184108">
    <property type="component" value="Unassembled WGS sequence"/>
</dbReference>
<dbReference type="InterPro" id="IPR036653">
    <property type="entry name" value="CinA-like_C"/>
</dbReference>
<keyword evidence="2" id="KW-0378">Hydrolase</keyword>
<dbReference type="GO" id="GO:0016787">
    <property type="term" value="F:hydrolase activity"/>
    <property type="evidence" value="ECO:0007669"/>
    <property type="project" value="UniProtKB-KW"/>
</dbReference>
<dbReference type="InterPro" id="IPR008136">
    <property type="entry name" value="CinA_C"/>
</dbReference>
<gene>
    <name evidence="2" type="ORF">SAMN02787073_3528</name>
</gene>
<name>A0A1M5H027_9FLAO</name>
<evidence type="ECO:0000259" key="1">
    <source>
        <dbReference type="Pfam" id="PF02464"/>
    </source>
</evidence>
<dbReference type="Pfam" id="PF02464">
    <property type="entry name" value="CinA"/>
    <property type="match status" value="1"/>
</dbReference>
<protein>
    <submittedName>
        <fullName evidence="2">Amidohydrolase, PncC family</fullName>
    </submittedName>
</protein>
<organism evidence="2 3">
    <name type="scientific">Chryseobacterium vrystaatense</name>
    <dbReference type="NCBI Taxonomy" id="307480"/>
    <lineage>
        <taxon>Bacteria</taxon>
        <taxon>Pseudomonadati</taxon>
        <taxon>Bacteroidota</taxon>
        <taxon>Flavobacteriia</taxon>
        <taxon>Flavobacteriales</taxon>
        <taxon>Weeksellaceae</taxon>
        <taxon>Chryseobacterium group</taxon>
        <taxon>Chryseobacterium</taxon>
    </lineage>
</organism>
<dbReference type="AlphaFoldDB" id="A0A1M5H027"/>
<accession>A0A1M5H027</accession>
<evidence type="ECO:0000313" key="3">
    <source>
        <dbReference type="Proteomes" id="UP000184108"/>
    </source>
</evidence>
<proteinExistence type="predicted"/>
<dbReference type="EMBL" id="FQVE01000004">
    <property type="protein sequence ID" value="SHG09287.1"/>
    <property type="molecule type" value="Genomic_DNA"/>
</dbReference>